<dbReference type="InterPro" id="IPR011011">
    <property type="entry name" value="Znf_FYVE_PHD"/>
</dbReference>
<keyword evidence="4" id="KW-0862">Zinc</keyword>
<dbReference type="Pfam" id="PF00628">
    <property type="entry name" value="PHD"/>
    <property type="match status" value="1"/>
</dbReference>
<dbReference type="Gramene" id="MELO3C035107.2.1">
    <property type="protein sequence ID" value="MELO3C035107.2.1"/>
    <property type="gene ID" value="MELO3C035107.2"/>
</dbReference>
<feature type="domain" description="PHD-type" evidence="8">
    <location>
        <begin position="920"/>
        <end position="965"/>
    </location>
</feature>
<dbReference type="SUPFAM" id="SSF55729">
    <property type="entry name" value="Acyl-CoA N-acyltransferases (Nat)"/>
    <property type="match status" value="1"/>
</dbReference>
<dbReference type="GO" id="GO:0016747">
    <property type="term" value="F:acyltransferase activity, transferring groups other than amino-acyl groups"/>
    <property type="evidence" value="ECO:0007669"/>
    <property type="project" value="InterPro"/>
</dbReference>
<evidence type="ECO:0000256" key="1">
    <source>
        <dbReference type="ARBA" id="ARBA00004123"/>
    </source>
</evidence>
<dbReference type="PROSITE" id="PS01359">
    <property type="entry name" value="ZF_PHD_1"/>
    <property type="match status" value="1"/>
</dbReference>
<dbReference type="InterPro" id="IPR014002">
    <property type="entry name" value="Agenet_dom_plant"/>
</dbReference>
<dbReference type="Pfam" id="PF22970">
    <property type="entry name" value="DUF7028"/>
    <property type="match status" value="1"/>
</dbReference>
<dbReference type="InterPro" id="IPR056511">
    <property type="entry name" value="IDM1_C"/>
</dbReference>
<dbReference type="PANTHER" id="PTHR46309:SF12">
    <property type="entry name" value="GB|AAC80581.1"/>
    <property type="match status" value="1"/>
</dbReference>
<reference evidence="10" key="1">
    <citation type="submission" date="2023-03" db="UniProtKB">
        <authorList>
            <consortium name="EnsemblPlants"/>
        </authorList>
    </citation>
    <scope>IDENTIFICATION</scope>
</reference>
<feature type="region of interest" description="Disordered" evidence="7">
    <location>
        <begin position="419"/>
        <end position="460"/>
    </location>
</feature>
<dbReference type="GO" id="GO:0008270">
    <property type="term" value="F:zinc ion binding"/>
    <property type="evidence" value="ECO:0007669"/>
    <property type="project" value="UniProtKB-KW"/>
</dbReference>
<dbReference type="EnsemblPlants" id="MELO3C035107.2.1">
    <property type="protein sequence ID" value="MELO3C035107.2.1"/>
    <property type="gene ID" value="MELO3C035107.2"/>
</dbReference>
<keyword evidence="2" id="KW-0479">Metal-binding</keyword>
<dbReference type="PROSITE" id="PS51186">
    <property type="entry name" value="GNAT"/>
    <property type="match status" value="1"/>
</dbReference>
<dbReference type="InterPro" id="IPR008395">
    <property type="entry name" value="Agenet-like_dom"/>
</dbReference>
<dbReference type="GO" id="GO:0006357">
    <property type="term" value="P:regulation of transcription by RNA polymerase II"/>
    <property type="evidence" value="ECO:0007669"/>
    <property type="project" value="TreeGrafter"/>
</dbReference>
<keyword evidence="5" id="KW-0539">Nucleus</keyword>
<dbReference type="CDD" id="cd04301">
    <property type="entry name" value="NAT_SF"/>
    <property type="match status" value="1"/>
</dbReference>
<dbReference type="CDD" id="cd20405">
    <property type="entry name" value="Tudor_Agenet_AtDUF_rpt1_3"/>
    <property type="match status" value="1"/>
</dbReference>
<dbReference type="GO" id="GO:0005634">
    <property type="term" value="C:nucleus"/>
    <property type="evidence" value="ECO:0007669"/>
    <property type="project" value="UniProtKB-SubCell"/>
</dbReference>
<evidence type="ECO:0000256" key="3">
    <source>
        <dbReference type="ARBA" id="ARBA00022771"/>
    </source>
</evidence>
<dbReference type="InterPro" id="IPR054292">
    <property type="entry name" value="DUF7028"/>
</dbReference>
<dbReference type="InterPro" id="IPR019787">
    <property type="entry name" value="Znf_PHD-finger"/>
</dbReference>
<feature type="compositionally biased region" description="Basic residues" evidence="7">
    <location>
        <begin position="8"/>
        <end position="19"/>
    </location>
</feature>
<dbReference type="Pfam" id="PF05641">
    <property type="entry name" value="Agenet"/>
    <property type="match status" value="1"/>
</dbReference>
<keyword evidence="3 6" id="KW-0863">Zinc-finger</keyword>
<evidence type="ECO:0000256" key="4">
    <source>
        <dbReference type="ARBA" id="ARBA00022833"/>
    </source>
</evidence>
<dbReference type="Gene3D" id="3.30.40.10">
    <property type="entry name" value="Zinc/RING finger domain, C3HC4 (zinc finger)"/>
    <property type="match status" value="1"/>
</dbReference>
<protein>
    <recommendedName>
        <fullName evidence="11">PHD finger transcription factor</fullName>
    </recommendedName>
</protein>
<comment type="subcellular location">
    <subcellularLocation>
        <location evidence="1">Nucleus</location>
    </subcellularLocation>
</comment>
<dbReference type="InterPro" id="IPR001965">
    <property type="entry name" value="Znf_PHD"/>
</dbReference>
<evidence type="ECO:0000256" key="7">
    <source>
        <dbReference type="SAM" id="MobiDB-lite"/>
    </source>
</evidence>
<feature type="domain" description="N-acetyltransferase" evidence="9">
    <location>
        <begin position="1040"/>
        <end position="1207"/>
    </location>
</feature>
<evidence type="ECO:0000313" key="10">
    <source>
        <dbReference type="EnsemblPlants" id="MELO3C035107.2.1"/>
    </source>
</evidence>
<dbReference type="PROSITE" id="PS50016">
    <property type="entry name" value="ZF_PHD_2"/>
    <property type="match status" value="1"/>
</dbReference>
<dbReference type="InterPro" id="IPR000182">
    <property type="entry name" value="GNAT_dom"/>
</dbReference>
<dbReference type="Pfam" id="PF23209">
    <property type="entry name" value="IDM1_C"/>
    <property type="match status" value="1"/>
</dbReference>
<accession>A0A9I9EKT2</accession>
<evidence type="ECO:0000256" key="6">
    <source>
        <dbReference type="PROSITE-ProRule" id="PRU00146"/>
    </source>
</evidence>
<feature type="region of interest" description="Disordered" evidence="7">
    <location>
        <begin position="1"/>
        <end position="20"/>
    </location>
</feature>
<organism evidence="10">
    <name type="scientific">Cucumis melo</name>
    <name type="common">Muskmelon</name>
    <dbReference type="NCBI Taxonomy" id="3656"/>
    <lineage>
        <taxon>Eukaryota</taxon>
        <taxon>Viridiplantae</taxon>
        <taxon>Streptophyta</taxon>
        <taxon>Embryophyta</taxon>
        <taxon>Tracheophyta</taxon>
        <taxon>Spermatophyta</taxon>
        <taxon>Magnoliopsida</taxon>
        <taxon>eudicotyledons</taxon>
        <taxon>Gunneridae</taxon>
        <taxon>Pentapetalae</taxon>
        <taxon>rosids</taxon>
        <taxon>fabids</taxon>
        <taxon>Cucurbitales</taxon>
        <taxon>Cucurbitaceae</taxon>
        <taxon>Benincaseae</taxon>
        <taxon>Cucumis</taxon>
    </lineage>
</organism>
<evidence type="ECO:0008006" key="11">
    <source>
        <dbReference type="Google" id="ProtNLM"/>
    </source>
</evidence>
<dbReference type="InterPro" id="IPR019786">
    <property type="entry name" value="Zinc_finger_PHD-type_CS"/>
</dbReference>
<evidence type="ECO:0000256" key="5">
    <source>
        <dbReference type="ARBA" id="ARBA00023242"/>
    </source>
</evidence>
<feature type="compositionally biased region" description="Polar residues" evidence="7">
    <location>
        <begin position="437"/>
        <end position="451"/>
    </location>
</feature>
<evidence type="ECO:0000256" key="2">
    <source>
        <dbReference type="ARBA" id="ARBA00022723"/>
    </source>
</evidence>
<evidence type="ECO:0000259" key="8">
    <source>
        <dbReference type="PROSITE" id="PS50016"/>
    </source>
</evidence>
<name>A0A9I9EKT2_CUCME</name>
<dbReference type="Pfam" id="PF16135">
    <property type="entry name" value="TDBD"/>
    <property type="match status" value="1"/>
</dbReference>
<dbReference type="GO" id="GO:0003714">
    <property type="term" value="F:transcription corepressor activity"/>
    <property type="evidence" value="ECO:0007669"/>
    <property type="project" value="InterPro"/>
</dbReference>
<sequence>MRGENQKKMKGGNKKKRKLHGDYILRPPWNYKQRPHKIRTSHVKGTGRKRKRRTERRLIVDEKVEVRSLEDGFLGSWHGGTVVACDNGVRLVKYDHLLRDDGSDLLVDAISVSATLDDVNFLSGNTDVRGNLRPIPPTVDFGKWDLPYGLCVDVNYLDAWWEGVIFDHEDGSDERKVFFPDLGDELTVGIETMRITQDWDEVTGNWQRRGTWLFLELIDQCEQESYLPVSLKQIWYEVRGKEDFIKIRKWTSPMNDLWKELVMEVIKENLDVTLKEMLRVLESSSSVGCELGKICVVKNPSIDFVNVDADAITGESEKSNTMIRTDFNQEIAYDALGSVMKEVHTLDRSYFNQENVFDSLGLVNEEVHAHDSLDAELLDSGPSSINFHLALGKSQLDDDTKMKTSNDLDFSCRDEALSTLPKGSSSKASDAEVLSGASGSISHQQLPITENKNVKKQPKCSGRESSFKWETLSATTPLDAASCPDAVTEYSLLGKEKPKQALVENVCKLLEELPVEITPSVSKNETKIMQGSGRERSLSPNNCFQTTLDGSGVALGQPRLLHKAVMDYYNMSQLGSNGEKGVVKMQSEARRHLLSLGWGMLVTQKGKGNKQRWNYTSPLGRTCTSLSTACKICLDEEGVYQSTDSPGRTMENMFLIQKADGQLVSNTFYSAPSNVDVQECSMPSDSIGTSLGKSPGISPSKYLMEFSHNKSQRCEKVISMTNVFDFSSHLPQSQHNLDGKACESGVQTVCKKYARRIRSPEAVKQELNRGRVSAGINKFSDDMENRRSIRVSRSSKRVHEVVTPSPSHHNPRTILSWLIDNNMVLPRAKVYYCRGKNRRPMAEGRISRDGIKCCCCQKLYTINGFEIHAGGTSSRSAANILLEDGKSLLECQILCNKKTRSFKNQASACRKGDFSKGENDYICSICHFGGTLILCDQCPSSFHQSCLGLKDVPEGDWFCPSCCCGICGQKKLSEHANITFNAYGVPKSLEAVLNLIGFVTNIIYWGLQKLLGKSIPVGGDNLTWSLLKAPSSDTDYFNPPHLDTLTENQSKLNVALSVIHECFEPVREQHTRRDIVEDVLFSRRSELKRLNFQGFYTVLLERNDELVSVAAIRVYGEKVAEVPLVGTRFQYRRLGMCRILMNELEEKHDITKLRLRGMGVQRLVLPAVPSVLNAWTTSFGFSKMTDSERSEFLNYTFLDFQETVMCQKFLLKNTVVPSSLSDLYLTILAGKSDLHDAANKNKNSSDNICGSSVITELHPTAHNEGSILQEQVEISATNTSDNNSPSLVVNVGKLKNHLQNNSTSHIEQYPTCSAGGFKRFEGLQENTRDYLKYYRRRNKKFSWEGLTNDTLLADLHTLHCSHIVCTFKAYNLQDMIYHKARRQPYYNPILAKDFYSWCANLHSRNAIDYLRWGDVYTICLISISCSMNSKCSST</sequence>
<dbReference type="SUPFAM" id="SSF57903">
    <property type="entry name" value="FYVE/PHD zinc finger"/>
    <property type="match status" value="1"/>
</dbReference>
<feature type="region of interest" description="Disordered" evidence="7">
    <location>
        <begin position="785"/>
        <end position="807"/>
    </location>
</feature>
<proteinExistence type="predicted"/>
<dbReference type="InterPro" id="IPR013083">
    <property type="entry name" value="Znf_RING/FYVE/PHD"/>
</dbReference>
<dbReference type="InterPro" id="IPR032308">
    <property type="entry name" value="TDBD"/>
</dbReference>
<dbReference type="InterPro" id="IPR042163">
    <property type="entry name" value="PHF12"/>
</dbReference>
<dbReference type="SMART" id="SM00249">
    <property type="entry name" value="PHD"/>
    <property type="match status" value="1"/>
</dbReference>
<dbReference type="SMART" id="SM00743">
    <property type="entry name" value="Agenet"/>
    <property type="match status" value="2"/>
</dbReference>
<dbReference type="PANTHER" id="PTHR46309">
    <property type="entry name" value="PHD FINGER PROTEIN 12"/>
    <property type="match status" value="1"/>
</dbReference>
<evidence type="ECO:0000259" key="9">
    <source>
        <dbReference type="PROSITE" id="PS51186"/>
    </source>
</evidence>
<dbReference type="InterPro" id="IPR016181">
    <property type="entry name" value="Acyl_CoA_acyltransferase"/>
</dbReference>